<feature type="non-terminal residue" evidence="2">
    <location>
        <position position="1"/>
    </location>
</feature>
<feature type="domain" description="PD-(D/E)XK endonuclease-like" evidence="1">
    <location>
        <begin position="52"/>
        <end position="296"/>
    </location>
</feature>
<gene>
    <name evidence="2" type="ORF">XD93_0727</name>
</gene>
<dbReference type="InterPro" id="IPR011335">
    <property type="entry name" value="Restrct_endonuc-II-like"/>
</dbReference>
<dbReference type="EMBL" id="LGGO01000105">
    <property type="protein sequence ID" value="KUK76780.1"/>
    <property type="molecule type" value="Genomic_DNA"/>
</dbReference>
<sequence length="300" mass="34638">FLHEILDEDISKSFAKPDVGGLEETAQEKLSHYKGEGDIVEEGMQDIDTTKRVSYSQLNTYEDCPKKYKYSYVLRVPSKPHASLSFGSTIHNTLKDFYTLLKDSREGFEGIVEKPTEEKLLELYDMHWLSHGYDSKAHEEKRKLSGKSMLKKYYKNLYKEDQKPYRLEESFSVHVGESVFVGKIDRIDIVNEGKEKLEVEIIDYKTGKVKNDANIKKDLQLPLYALFAEQKLGLKVVAAKYVFVEHGEVVEVDVSEERKEAAKNRVVEIIENIKKKDFTPTPGYLCRYCDYNTVCEDAMV</sequence>
<name>A0A124FX34_9BACT</name>
<reference evidence="3" key="1">
    <citation type="journal article" date="2015" name="MBio">
        <title>Genome-Resolved Metagenomic Analysis Reveals Roles for Candidate Phyla and Other Microbial Community Members in Biogeochemical Transformations in Oil Reservoirs.</title>
        <authorList>
            <person name="Hu P."/>
            <person name="Tom L."/>
            <person name="Singh A."/>
            <person name="Thomas B.C."/>
            <person name="Baker B.J."/>
            <person name="Piceno Y.M."/>
            <person name="Andersen G.L."/>
            <person name="Banfield J.F."/>
        </authorList>
    </citation>
    <scope>NUCLEOTIDE SEQUENCE [LARGE SCALE GENOMIC DNA]</scope>
</reference>
<proteinExistence type="predicted"/>
<dbReference type="Gene3D" id="3.90.320.10">
    <property type="match status" value="1"/>
</dbReference>
<dbReference type="SUPFAM" id="SSF52980">
    <property type="entry name" value="Restriction endonuclease-like"/>
    <property type="match status" value="1"/>
</dbReference>
<evidence type="ECO:0000313" key="2">
    <source>
        <dbReference type="EMBL" id="KUK76780.1"/>
    </source>
</evidence>
<comment type="caution">
    <text evidence="2">The sequence shown here is derived from an EMBL/GenBank/DDBJ whole genome shotgun (WGS) entry which is preliminary data.</text>
</comment>
<accession>A0A124FX34</accession>
<dbReference type="Pfam" id="PF12705">
    <property type="entry name" value="PDDEXK_1"/>
    <property type="match status" value="1"/>
</dbReference>
<protein>
    <recommendedName>
        <fullName evidence="1">PD-(D/E)XK endonuclease-like domain-containing protein</fullName>
    </recommendedName>
</protein>
<evidence type="ECO:0000259" key="1">
    <source>
        <dbReference type="Pfam" id="PF12705"/>
    </source>
</evidence>
<dbReference type="AlphaFoldDB" id="A0A124FX34"/>
<evidence type="ECO:0000313" key="3">
    <source>
        <dbReference type="Proteomes" id="UP000053904"/>
    </source>
</evidence>
<organism evidence="2 3">
    <name type="scientific">candidate division WS6 bacterium 34_10</name>
    <dbReference type="NCBI Taxonomy" id="1641389"/>
    <lineage>
        <taxon>Bacteria</taxon>
        <taxon>Candidatus Dojkabacteria</taxon>
    </lineage>
</organism>
<dbReference type="InterPro" id="IPR038726">
    <property type="entry name" value="PDDEXK_AddAB-type"/>
</dbReference>
<dbReference type="Proteomes" id="UP000053904">
    <property type="component" value="Unassembled WGS sequence"/>
</dbReference>
<dbReference type="InterPro" id="IPR011604">
    <property type="entry name" value="PDDEXK-like_dom_sf"/>
</dbReference>